<evidence type="ECO:0000313" key="3">
    <source>
        <dbReference type="Proteomes" id="UP000030645"/>
    </source>
</evidence>
<sequence length="329" mass="37255">MAINKQAGTIMLDNRPPCPTSPNENNYITSVNLTQGQEQAKVPMVNYHHVLKVADTGSMNKMVLCITVYMRSSTSMLSADAIDRQLNCLDINRESRVSYHKRNAIVPFSIRYQEQTALILDRREGTIVPYAGSFDPIKKPRPRPKVDLDNETNRVWKLLLENINSKDIDGTDEDKAKWGEEERNLFRGRADSFVARMHIVQESVAIAGQSSKNYCNFVVRPPIGVIPVPMDSARRDEESPTSSIPRFSPELPRRSYKIRPPPPLAELCLSGRRETLSGSLDLEWDIEQKPQLNFEGAPPFAGDRSYPPPPFGWRVVPMIQPLDRHDFGV</sequence>
<evidence type="ECO:0000256" key="1">
    <source>
        <dbReference type="SAM" id="MobiDB-lite"/>
    </source>
</evidence>
<feature type="region of interest" description="Disordered" evidence="1">
    <location>
        <begin position="232"/>
        <end position="252"/>
    </location>
</feature>
<protein>
    <submittedName>
        <fullName evidence="2">Uncharacterized protein</fullName>
    </submittedName>
</protein>
<dbReference type="STRING" id="981085.W9R9D2"/>
<dbReference type="PANTHER" id="PTHR46213">
    <property type="entry name" value="TRANSCRIPTIONAL ACTIVATOR DEMETER"/>
    <property type="match status" value="1"/>
</dbReference>
<evidence type="ECO:0000313" key="2">
    <source>
        <dbReference type="EMBL" id="EXB77336.1"/>
    </source>
</evidence>
<keyword evidence="3" id="KW-1185">Reference proteome</keyword>
<name>W9R9D2_9ROSA</name>
<dbReference type="eggNOG" id="ENOG502QQKH">
    <property type="taxonomic scope" value="Eukaryota"/>
</dbReference>
<dbReference type="Proteomes" id="UP000030645">
    <property type="component" value="Unassembled WGS sequence"/>
</dbReference>
<organism evidence="2 3">
    <name type="scientific">Morus notabilis</name>
    <dbReference type="NCBI Taxonomy" id="981085"/>
    <lineage>
        <taxon>Eukaryota</taxon>
        <taxon>Viridiplantae</taxon>
        <taxon>Streptophyta</taxon>
        <taxon>Embryophyta</taxon>
        <taxon>Tracheophyta</taxon>
        <taxon>Spermatophyta</taxon>
        <taxon>Magnoliopsida</taxon>
        <taxon>eudicotyledons</taxon>
        <taxon>Gunneridae</taxon>
        <taxon>Pentapetalae</taxon>
        <taxon>rosids</taxon>
        <taxon>fabids</taxon>
        <taxon>Rosales</taxon>
        <taxon>Moraceae</taxon>
        <taxon>Moreae</taxon>
        <taxon>Morus</taxon>
    </lineage>
</organism>
<dbReference type="InterPro" id="IPR044811">
    <property type="entry name" value="DME/ROS1"/>
</dbReference>
<accession>W9R9D2</accession>
<dbReference type="PANTHER" id="PTHR46213:SF13">
    <property type="entry name" value="DEMETER-LIKE PROTEIN 2-RELATED"/>
    <property type="match status" value="1"/>
</dbReference>
<dbReference type="EMBL" id="KE344746">
    <property type="protein sequence ID" value="EXB77336.1"/>
    <property type="molecule type" value="Genomic_DNA"/>
</dbReference>
<dbReference type="GO" id="GO:0141166">
    <property type="term" value="P:chromosomal 5-methylcytosine DNA demethylation pathway"/>
    <property type="evidence" value="ECO:0007669"/>
    <property type="project" value="InterPro"/>
</dbReference>
<dbReference type="AlphaFoldDB" id="W9R9D2"/>
<reference evidence="3" key="1">
    <citation type="submission" date="2013-01" db="EMBL/GenBank/DDBJ databases">
        <title>Draft Genome Sequence of a Mulberry Tree, Morus notabilis C.K. Schneid.</title>
        <authorList>
            <person name="He N."/>
            <person name="Zhao S."/>
        </authorList>
    </citation>
    <scope>NUCLEOTIDE SEQUENCE</scope>
</reference>
<gene>
    <name evidence="2" type="ORF">L484_010162</name>
</gene>
<dbReference type="GO" id="GO:0019104">
    <property type="term" value="F:DNA N-glycosylase activity"/>
    <property type="evidence" value="ECO:0007669"/>
    <property type="project" value="InterPro"/>
</dbReference>
<dbReference type="GO" id="GO:0035514">
    <property type="term" value="F:DNA demethylase activity"/>
    <property type="evidence" value="ECO:0007669"/>
    <property type="project" value="InterPro"/>
</dbReference>
<proteinExistence type="predicted"/>